<evidence type="ECO:0000313" key="1">
    <source>
        <dbReference type="EMBL" id="MFD0796919.1"/>
    </source>
</evidence>
<name>A0ABW3B2U2_9FLAO</name>
<evidence type="ECO:0000313" key="2">
    <source>
        <dbReference type="Proteomes" id="UP001597012"/>
    </source>
</evidence>
<reference evidence="2" key="1">
    <citation type="journal article" date="2019" name="Int. J. Syst. Evol. Microbiol.">
        <title>The Global Catalogue of Microorganisms (GCM) 10K type strain sequencing project: providing services to taxonomists for standard genome sequencing and annotation.</title>
        <authorList>
            <consortium name="The Broad Institute Genomics Platform"/>
            <consortium name="The Broad Institute Genome Sequencing Center for Infectious Disease"/>
            <person name="Wu L."/>
            <person name="Ma J."/>
        </authorList>
    </citation>
    <scope>NUCLEOTIDE SEQUENCE [LARGE SCALE GENOMIC DNA]</scope>
    <source>
        <strain evidence="2">CCUG 61948</strain>
    </source>
</reference>
<comment type="caution">
    <text evidence="1">The sequence shown here is derived from an EMBL/GenBank/DDBJ whole genome shotgun (WGS) entry which is preliminary data.</text>
</comment>
<proteinExistence type="predicted"/>
<dbReference type="RefSeq" id="WP_379932895.1">
    <property type="nucleotide sequence ID" value="NZ_JBHTHY010000003.1"/>
</dbReference>
<dbReference type="InterPro" id="IPR032577">
    <property type="entry name" value="DUF4920"/>
</dbReference>
<keyword evidence="2" id="KW-1185">Reference proteome</keyword>
<dbReference type="PROSITE" id="PS51257">
    <property type="entry name" value="PROKAR_LIPOPROTEIN"/>
    <property type="match status" value="1"/>
</dbReference>
<gene>
    <name evidence="1" type="ORF">ACFQZJ_05575</name>
</gene>
<protein>
    <submittedName>
        <fullName evidence="1">DUF4920 domain-containing protein</fullName>
    </submittedName>
</protein>
<dbReference type="Proteomes" id="UP001597012">
    <property type="component" value="Unassembled WGS sequence"/>
</dbReference>
<accession>A0ABW3B2U2</accession>
<sequence>MKSFNILLVVFAMVLSCKGQNNTEDKVDATDNLRSFGDKIEAADANSVKSMLADYNNMDKNDTIRTKFVAKVKEVCKSKGCWMKLELAEGQEAMVRFKDYGFFMPMDIEGKEVIVNGLAFVESMSIEDQKHYAEDGGATANELAKITAPKKTYGFEANGVLLKD</sequence>
<organism evidence="1 2">
    <name type="scientific">Maribacter chungangensis</name>
    <dbReference type="NCBI Taxonomy" id="1069117"/>
    <lineage>
        <taxon>Bacteria</taxon>
        <taxon>Pseudomonadati</taxon>
        <taxon>Bacteroidota</taxon>
        <taxon>Flavobacteriia</taxon>
        <taxon>Flavobacteriales</taxon>
        <taxon>Flavobacteriaceae</taxon>
        <taxon>Maribacter</taxon>
    </lineage>
</organism>
<dbReference type="EMBL" id="JBHTHY010000003">
    <property type="protein sequence ID" value="MFD0796919.1"/>
    <property type="molecule type" value="Genomic_DNA"/>
</dbReference>
<dbReference type="Pfam" id="PF16267">
    <property type="entry name" value="DUF4920"/>
    <property type="match status" value="1"/>
</dbReference>